<feature type="domain" description="CBM6" evidence="1">
    <location>
        <begin position="166"/>
        <end position="296"/>
    </location>
</feature>
<dbReference type="Pfam" id="PF07602">
    <property type="entry name" value="DUF1565"/>
    <property type="match status" value="1"/>
</dbReference>
<dbReference type="InterPro" id="IPR005084">
    <property type="entry name" value="CBM6"/>
</dbReference>
<evidence type="ECO:0000313" key="2">
    <source>
        <dbReference type="EMBL" id="MDU0206360.1"/>
    </source>
</evidence>
<dbReference type="SUPFAM" id="SSF49785">
    <property type="entry name" value="Galactose-binding domain-like"/>
    <property type="match status" value="2"/>
</dbReference>
<dbReference type="SUPFAM" id="SSF51126">
    <property type="entry name" value="Pectin lyase-like"/>
    <property type="match status" value="1"/>
</dbReference>
<feature type="domain" description="CBM6" evidence="1">
    <location>
        <begin position="35"/>
        <end position="162"/>
    </location>
</feature>
<sequence length="660" mass="69816">MKRTMLIWIVMVSLVLSAILTPVIPGTQAYAAGETQYEAESAAGVDVGTQTVTGAVYSGTGYRDLGDKSKGSSLTWSSVQAVTYGNYMVKINYSNTDSAPKPISLNVNGQKVATFAGSQTGKGPTPVWGVLTAVVMLNQGPNLIQVSSESADGPQVDVLEVMPFAAIFEAENGAGAAHSNVTIAANTGTAPGFSGTGYASIAAGVAGYMQYNSVIVPQTGKYTMKVRYSNGSTARPYAVTVNGTRVQDAKGAATGAWANWRFEELVGIDLHAGVNTLKIERIGANATPVIDRFEFVSEASIELGDQTFRTTTFENSDVDPVIAGTAAGAALNSLLISGSALKSTSASTVKVVDHAGSRWAEVTSPATKQGIAGFPFHTSWLAPVPMKNYTLESSFILKDDKANYLFKLVSAAGLESTIFAFGMDNLIYARSDSSSVGALAARANWSQDTVYKVKLIVYLDTKSYDMYLNNVKIVNSEPQQDDAYLGGLKGFFLEVKDGARQETKILVDDIQLLGSNATGTAPVSNPNPGALFVEQPYIGQPVVYYVSPTGLDTNNGLTISTAFKTVNKAVSVTNPGDTVNIMPGTYSAANDANDLVLINRSGAKDTKTGVAHYITYKAYDPLHKPKLLLPPNIKGVWDMVQVDANYIIVDGLEIEGTNSS</sequence>
<comment type="caution">
    <text evidence="2">The sequence shown here is derived from an EMBL/GenBank/DDBJ whole genome shotgun (WGS) entry which is preliminary data.</text>
</comment>
<dbReference type="InterPro" id="IPR011459">
    <property type="entry name" value="DUF1565"/>
</dbReference>
<evidence type="ECO:0000313" key="3">
    <source>
        <dbReference type="Proteomes" id="UP001260980"/>
    </source>
</evidence>
<proteinExistence type="predicted"/>
<organism evidence="2 3">
    <name type="scientific">Paenibacillus violae</name>
    <dbReference type="NCBI Taxonomy" id="3077234"/>
    <lineage>
        <taxon>Bacteria</taxon>
        <taxon>Bacillati</taxon>
        <taxon>Bacillota</taxon>
        <taxon>Bacilli</taxon>
        <taxon>Bacillales</taxon>
        <taxon>Paenibacillaceae</taxon>
        <taxon>Paenibacillus</taxon>
    </lineage>
</organism>
<dbReference type="InterPro" id="IPR012334">
    <property type="entry name" value="Pectin_lyas_fold"/>
</dbReference>
<dbReference type="InterPro" id="IPR011050">
    <property type="entry name" value="Pectin_lyase_fold/virulence"/>
</dbReference>
<keyword evidence="3" id="KW-1185">Reference proteome</keyword>
<reference evidence="2 3" key="1">
    <citation type="submission" date="2023-10" db="EMBL/GenBank/DDBJ databases">
        <title>Paenibacillus strain PFR10 Genome sequencing and assembly.</title>
        <authorList>
            <person name="Kim I."/>
        </authorList>
    </citation>
    <scope>NUCLEOTIDE SEQUENCE [LARGE SCALE GENOMIC DNA]</scope>
    <source>
        <strain evidence="2 3">PFR10</strain>
    </source>
</reference>
<dbReference type="Gene3D" id="2.160.20.10">
    <property type="entry name" value="Single-stranded right-handed beta-helix, Pectin lyase-like"/>
    <property type="match status" value="1"/>
</dbReference>
<accession>A0ABU3RPY6</accession>
<dbReference type="Pfam" id="PF16990">
    <property type="entry name" value="CBM_35"/>
    <property type="match status" value="1"/>
</dbReference>
<dbReference type="Proteomes" id="UP001260980">
    <property type="component" value="Unassembled WGS sequence"/>
</dbReference>
<name>A0ABU3RPY6_9BACL</name>
<gene>
    <name evidence="2" type="ORF">RQP52_35410</name>
</gene>
<dbReference type="EMBL" id="JAWCUD010000024">
    <property type="protein sequence ID" value="MDU0206360.1"/>
    <property type="molecule type" value="Genomic_DNA"/>
</dbReference>
<dbReference type="InterPro" id="IPR008979">
    <property type="entry name" value="Galactose-bd-like_sf"/>
</dbReference>
<protein>
    <submittedName>
        <fullName evidence="2">CBM35 domain-containing protein</fullName>
    </submittedName>
</protein>
<evidence type="ECO:0000259" key="1">
    <source>
        <dbReference type="PROSITE" id="PS51175"/>
    </source>
</evidence>
<dbReference type="Gene3D" id="2.60.120.260">
    <property type="entry name" value="Galactose-binding domain-like"/>
    <property type="match status" value="2"/>
</dbReference>
<dbReference type="RefSeq" id="WP_315956157.1">
    <property type="nucleotide sequence ID" value="NZ_JAWCUD010000024.1"/>
</dbReference>
<dbReference type="PROSITE" id="PS51175">
    <property type="entry name" value="CBM6"/>
    <property type="match status" value="2"/>
</dbReference>